<proteinExistence type="predicted"/>
<dbReference type="PANTHER" id="PTHR16469">
    <property type="entry name" value="UBIQUITIN-ASSOCIATED AND SH3 DOMAIN-CONTAINING BA-RELATED"/>
    <property type="match status" value="1"/>
</dbReference>
<evidence type="ECO:0000256" key="2">
    <source>
        <dbReference type="SAM" id="Phobius"/>
    </source>
</evidence>
<keyword evidence="4" id="KW-1185">Reference proteome</keyword>
<feature type="transmembrane region" description="Helical" evidence="2">
    <location>
        <begin position="12"/>
        <end position="29"/>
    </location>
</feature>
<dbReference type="Pfam" id="PF00300">
    <property type="entry name" value="His_Phos_1"/>
    <property type="match status" value="1"/>
</dbReference>
<keyword evidence="2" id="KW-1133">Transmembrane helix</keyword>
<organism evidence="3 4">
    <name type="scientific">Tuber aestivum</name>
    <name type="common">summer truffle</name>
    <dbReference type="NCBI Taxonomy" id="59557"/>
    <lineage>
        <taxon>Eukaryota</taxon>
        <taxon>Fungi</taxon>
        <taxon>Dikarya</taxon>
        <taxon>Ascomycota</taxon>
        <taxon>Pezizomycotina</taxon>
        <taxon>Pezizomycetes</taxon>
        <taxon>Pezizales</taxon>
        <taxon>Tuberaceae</taxon>
        <taxon>Tuber</taxon>
    </lineage>
</organism>
<protein>
    <recommendedName>
        <fullName evidence="5">Phosphoglycerate mutase-like protein</fullName>
    </recommendedName>
</protein>
<dbReference type="InterPro" id="IPR051710">
    <property type="entry name" value="Phosphatase_SH3-domain"/>
</dbReference>
<name>A0A292PQE4_9PEZI</name>
<dbReference type="Proteomes" id="UP001412239">
    <property type="component" value="Unassembled WGS sequence"/>
</dbReference>
<dbReference type="CDD" id="cd07067">
    <property type="entry name" value="HP_PGM_like"/>
    <property type="match status" value="1"/>
</dbReference>
<keyword evidence="2" id="KW-0472">Membrane</keyword>
<gene>
    <name evidence="3" type="ORF">GSTUAT00006984001</name>
</gene>
<feature type="region of interest" description="Disordered" evidence="1">
    <location>
        <begin position="311"/>
        <end position="340"/>
    </location>
</feature>
<sequence length="340" mass="36917">MPHTGSPQSSAHLYIISFLFLLCALHFYSPVHFPVNEEVKSATMLETIYVTRHGFRSSWVTDGQGNNSEILASPTGIPSDPPLAAYGTEQARELMAHLAKLDPKIDRIYSSPFYRCLETIDPTAEALNLGIFADNGVGEWYGVSRSTHPSPASPELLHTFFPRVSLSYVPTIIPSTKGETIVQIHDRTAYALARIIADIDRGWSEEGKGPRAIIICSHAATDIAAGRALTGDEAFDVKAGTCSLSTYRRRKVPTNPTVVPLPSDEFPIPDTAWRGGNGVGGGWDSIVNGDCSFLKNGEERNWWFSDEETWDSSIVKPRPGEAPEGGPGSVSQSGQMGAKI</sequence>
<dbReference type="AlphaFoldDB" id="A0A292PQE4"/>
<dbReference type="SUPFAM" id="SSF53254">
    <property type="entry name" value="Phosphoglycerate mutase-like"/>
    <property type="match status" value="1"/>
</dbReference>
<evidence type="ECO:0000313" key="3">
    <source>
        <dbReference type="EMBL" id="CUS08925.1"/>
    </source>
</evidence>
<dbReference type="Gene3D" id="3.40.50.1240">
    <property type="entry name" value="Phosphoglycerate mutase-like"/>
    <property type="match status" value="1"/>
</dbReference>
<dbReference type="InterPro" id="IPR013078">
    <property type="entry name" value="His_Pase_superF_clade-1"/>
</dbReference>
<evidence type="ECO:0008006" key="5">
    <source>
        <dbReference type="Google" id="ProtNLM"/>
    </source>
</evidence>
<accession>A0A292PQE4</accession>
<dbReference type="EMBL" id="LN891106">
    <property type="protein sequence ID" value="CUS08925.1"/>
    <property type="molecule type" value="Genomic_DNA"/>
</dbReference>
<keyword evidence="2" id="KW-0812">Transmembrane</keyword>
<evidence type="ECO:0000256" key="1">
    <source>
        <dbReference type="SAM" id="MobiDB-lite"/>
    </source>
</evidence>
<dbReference type="InterPro" id="IPR029033">
    <property type="entry name" value="His_PPase_superfam"/>
</dbReference>
<reference evidence="3" key="1">
    <citation type="submission" date="2015-10" db="EMBL/GenBank/DDBJ databases">
        <authorList>
            <person name="Regsiter A."/>
            <person name="william w."/>
        </authorList>
    </citation>
    <scope>NUCLEOTIDE SEQUENCE</scope>
    <source>
        <strain evidence="3">Montdore</strain>
    </source>
</reference>
<dbReference type="PANTHER" id="PTHR16469:SF51">
    <property type="entry name" value="TRANSCRIPTION FACTOR TAU 55 KDA SUBUNIT"/>
    <property type="match status" value="1"/>
</dbReference>
<feature type="compositionally biased region" description="Polar residues" evidence="1">
    <location>
        <begin position="329"/>
        <end position="340"/>
    </location>
</feature>
<evidence type="ECO:0000313" key="4">
    <source>
        <dbReference type="Proteomes" id="UP001412239"/>
    </source>
</evidence>